<name>D1PCX8_9BACT</name>
<dbReference type="Gene3D" id="3.40.50.10420">
    <property type="entry name" value="NagB/RpiA/CoA transferase-like"/>
    <property type="match status" value="1"/>
</dbReference>
<dbReference type="HOGENOM" id="CLU_090664_2_0_10"/>
<dbReference type="AlphaFoldDB" id="D1PCX8"/>
<accession>D1PCX8</accession>
<evidence type="ECO:0000259" key="1">
    <source>
        <dbReference type="Pfam" id="PF02589"/>
    </source>
</evidence>
<feature type="domain" description="LUD" evidence="1">
    <location>
        <begin position="101"/>
        <end position="199"/>
    </location>
</feature>
<comment type="caution">
    <text evidence="2">The sequence shown here is derived from an EMBL/GenBank/DDBJ whole genome shotgun (WGS) entry which is preliminary data.</text>
</comment>
<dbReference type="Pfam" id="PF02589">
    <property type="entry name" value="LUD_dom"/>
    <property type="match status" value="1"/>
</dbReference>
<dbReference type="InterPro" id="IPR003741">
    <property type="entry name" value="LUD_dom"/>
</dbReference>
<gene>
    <name evidence="2" type="ORF">PREVCOP_05063</name>
</gene>
<evidence type="ECO:0000313" key="3">
    <source>
        <dbReference type="Proteomes" id="UP000004477"/>
    </source>
</evidence>
<dbReference type="InterPro" id="IPR024185">
    <property type="entry name" value="FTHF_cligase-like_sf"/>
</dbReference>
<dbReference type="PANTHER" id="PTHR43682">
    <property type="entry name" value="LACTATE UTILIZATION PROTEIN C"/>
    <property type="match status" value="1"/>
</dbReference>
<protein>
    <recommendedName>
        <fullName evidence="1">LUD domain-containing protein</fullName>
    </recommendedName>
</protein>
<dbReference type="InterPro" id="IPR037171">
    <property type="entry name" value="NagB/RpiA_transferase-like"/>
</dbReference>
<evidence type="ECO:0000313" key="2">
    <source>
        <dbReference type="EMBL" id="EFB35397.1"/>
    </source>
</evidence>
<dbReference type="Proteomes" id="UP000004477">
    <property type="component" value="Unassembled WGS sequence"/>
</dbReference>
<dbReference type="PaxDb" id="537011-PREVCOP_05063"/>
<dbReference type="SUPFAM" id="SSF100950">
    <property type="entry name" value="NagB/RpiA/CoA transferase-like"/>
    <property type="match status" value="1"/>
</dbReference>
<reference evidence="2" key="1">
    <citation type="submission" date="2009-11" db="EMBL/GenBank/DDBJ databases">
        <authorList>
            <person name="Weinstock G."/>
            <person name="Sodergren E."/>
            <person name="Clifton S."/>
            <person name="Fulton L."/>
            <person name="Fulton B."/>
            <person name="Courtney L."/>
            <person name="Fronick C."/>
            <person name="Harrison M."/>
            <person name="Strong C."/>
            <person name="Farmer C."/>
            <person name="Delahaunty K."/>
            <person name="Markovic C."/>
            <person name="Hall O."/>
            <person name="Minx P."/>
            <person name="Tomlinson C."/>
            <person name="Mitreva M."/>
            <person name="Nelson J."/>
            <person name="Hou S."/>
            <person name="Wollam A."/>
            <person name="Pepin K.H."/>
            <person name="Johnson M."/>
            <person name="Bhonagiri V."/>
            <person name="Nash W.E."/>
            <person name="Warren W."/>
            <person name="Chinwalla A."/>
            <person name="Mardis E.R."/>
            <person name="Wilson R.K."/>
        </authorList>
    </citation>
    <scope>NUCLEOTIDE SEQUENCE [LARGE SCALE GENOMIC DNA]</scope>
    <source>
        <strain evidence="2">DSM 18205</strain>
    </source>
</reference>
<keyword evidence="3" id="KW-1185">Reference proteome</keyword>
<sequence length="199" mass="22048">MEGGKSKMKKEDFLNKLRKNTHVQFDMPAVDVKGIQYEDTLKQFIEMTESVGAHVIEAKEGESLDELVKKAYPEAKVFASHLPEITIAQKNPDTVAEANDLNGTDVGIVRGEVGVAENGCVWIPQTMKEKAVLFISEYLVIFLEKEKIVNNMHEAYARIEMDPKYNFGTFISGPSKTADIEQALVMGAQAARGVTVVLL</sequence>
<dbReference type="STRING" id="537011.PREVCOP_05063"/>
<dbReference type="PANTHER" id="PTHR43682:SF1">
    <property type="entry name" value="LACTATE UTILIZATION PROTEIN C"/>
    <property type="match status" value="1"/>
</dbReference>
<proteinExistence type="predicted"/>
<dbReference type="EMBL" id="ACBX02000015">
    <property type="protein sequence ID" value="EFB35397.1"/>
    <property type="molecule type" value="Genomic_DNA"/>
</dbReference>
<organism evidence="2 3">
    <name type="scientific">Segatella copri DSM 18205</name>
    <dbReference type="NCBI Taxonomy" id="537011"/>
    <lineage>
        <taxon>Bacteria</taxon>
        <taxon>Pseudomonadati</taxon>
        <taxon>Bacteroidota</taxon>
        <taxon>Bacteroidia</taxon>
        <taxon>Bacteroidales</taxon>
        <taxon>Prevotellaceae</taxon>
        <taxon>Segatella</taxon>
    </lineage>
</organism>